<dbReference type="GO" id="GO:0071555">
    <property type="term" value="P:cell wall organization"/>
    <property type="evidence" value="ECO:0007669"/>
    <property type="project" value="UniProtKB-KW"/>
</dbReference>
<evidence type="ECO:0000256" key="6">
    <source>
        <dbReference type="ARBA" id="ARBA00022801"/>
    </source>
</evidence>
<organism evidence="16 17">
    <name type="scientific">Lentinula edodes</name>
    <name type="common">Shiitake mushroom</name>
    <name type="synonym">Lentinus edodes</name>
    <dbReference type="NCBI Taxonomy" id="5353"/>
    <lineage>
        <taxon>Eukaryota</taxon>
        <taxon>Fungi</taxon>
        <taxon>Dikarya</taxon>
        <taxon>Basidiomycota</taxon>
        <taxon>Agaricomycotina</taxon>
        <taxon>Agaricomycetes</taxon>
        <taxon>Agaricomycetidae</taxon>
        <taxon>Agaricales</taxon>
        <taxon>Marasmiineae</taxon>
        <taxon>Omphalotaceae</taxon>
        <taxon>Lentinula</taxon>
    </lineage>
</organism>
<dbReference type="SUPFAM" id="SSF51445">
    <property type="entry name" value="(Trans)glycosidases"/>
    <property type="match status" value="1"/>
</dbReference>
<feature type="chain" id="PRO_5012320642" description="glucan endo-1,3-beta-D-glucosidase" evidence="15">
    <location>
        <begin position="17"/>
        <end position="335"/>
    </location>
</feature>
<comment type="subcellular location">
    <subcellularLocation>
        <location evidence="2">Cell membrane</location>
        <topology evidence="2">Single-pass type II membrane protein</topology>
    </subcellularLocation>
</comment>
<evidence type="ECO:0000256" key="7">
    <source>
        <dbReference type="ARBA" id="ARBA00023136"/>
    </source>
</evidence>
<feature type="signal peptide" evidence="15">
    <location>
        <begin position="1"/>
        <end position="16"/>
    </location>
</feature>
<dbReference type="EMBL" id="BDGU01000325">
    <property type="protein sequence ID" value="GAW06526.1"/>
    <property type="molecule type" value="Genomic_DNA"/>
</dbReference>
<dbReference type="EC" id="3.2.1.39" evidence="4"/>
<comment type="caution">
    <text evidence="16">The sequence shown here is derived from an EMBL/GenBank/DDBJ whole genome shotgun (WGS) entry which is preliminary data.</text>
</comment>
<name>A0A1Q3EH66_LENED</name>
<dbReference type="GO" id="GO:0009986">
    <property type="term" value="C:cell surface"/>
    <property type="evidence" value="ECO:0007669"/>
    <property type="project" value="TreeGrafter"/>
</dbReference>
<keyword evidence="6 16" id="KW-0378">Hydrolase</keyword>
<evidence type="ECO:0000256" key="3">
    <source>
        <dbReference type="ARBA" id="ARBA00008773"/>
    </source>
</evidence>
<dbReference type="GO" id="GO:0000272">
    <property type="term" value="P:polysaccharide catabolic process"/>
    <property type="evidence" value="ECO:0007669"/>
    <property type="project" value="UniProtKB-KW"/>
</dbReference>
<evidence type="ECO:0000256" key="4">
    <source>
        <dbReference type="ARBA" id="ARBA00012780"/>
    </source>
</evidence>
<evidence type="ECO:0000256" key="5">
    <source>
        <dbReference type="ARBA" id="ARBA00022475"/>
    </source>
</evidence>
<keyword evidence="7" id="KW-0472">Membrane</keyword>
<accession>A0A1Q3EH66</accession>
<reference evidence="16 17" key="1">
    <citation type="submission" date="2016-08" db="EMBL/GenBank/DDBJ databases">
        <authorList>
            <consortium name="Lentinula edodes genome sequencing consortium"/>
            <person name="Sakamoto Y."/>
            <person name="Nakade K."/>
            <person name="Sato S."/>
            <person name="Yoshida Y."/>
            <person name="Miyazaki K."/>
            <person name="Natsume S."/>
            <person name="Konno N."/>
        </authorList>
    </citation>
    <scope>NUCLEOTIDE SEQUENCE [LARGE SCALE GENOMIC DNA]</scope>
    <source>
        <strain evidence="16 17">NBRC 111202</strain>
    </source>
</reference>
<dbReference type="PANTHER" id="PTHR16631">
    <property type="entry name" value="GLUCAN 1,3-BETA-GLUCOSIDASE"/>
    <property type="match status" value="1"/>
</dbReference>
<keyword evidence="9" id="KW-0119">Carbohydrate metabolism</keyword>
<proteinExistence type="inferred from homology"/>
<dbReference type="GO" id="GO:0005576">
    <property type="term" value="C:extracellular region"/>
    <property type="evidence" value="ECO:0007669"/>
    <property type="project" value="TreeGrafter"/>
</dbReference>
<keyword evidence="15" id="KW-0732">Signal</keyword>
<comment type="function">
    <text evidence="12">Glucanases play a role in cell expansion during growth, in cell-cell fusion during mating, and in spore release during sporulation. This enzyme may be involved in beta-glucan degradation. Active on laminarin and lichenan.</text>
</comment>
<keyword evidence="8" id="KW-0325">Glycoprotein</keyword>
<evidence type="ECO:0000256" key="10">
    <source>
        <dbReference type="ARBA" id="ARBA00023316"/>
    </source>
</evidence>
<evidence type="ECO:0000256" key="13">
    <source>
        <dbReference type="ARBA" id="ARBA00042373"/>
    </source>
</evidence>
<evidence type="ECO:0000256" key="1">
    <source>
        <dbReference type="ARBA" id="ARBA00000382"/>
    </source>
</evidence>
<keyword evidence="11" id="KW-0624">Polysaccharide degradation</keyword>
<dbReference type="Proteomes" id="UP000188533">
    <property type="component" value="Unassembled WGS sequence"/>
</dbReference>
<reference evidence="16 17" key="2">
    <citation type="submission" date="2017-02" db="EMBL/GenBank/DDBJ databases">
        <title>A genome survey and senescence transcriptome analysis in Lentinula edodes.</title>
        <authorList>
            <person name="Sakamoto Y."/>
            <person name="Nakade K."/>
            <person name="Sato S."/>
            <person name="Yoshida Y."/>
            <person name="Miyazaki K."/>
            <person name="Natsume S."/>
            <person name="Konno N."/>
        </authorList>
    </citation>
    <scope>NUCLEOTIDE SEQUENCE [LARGE SCALE GENOMIC DNA]</scope>
    <source>
        <strain evidence="16 17">NBRC 111202</strain>
    </source>
</reference>
<evidence type="ECO:0000256" key="11">
    <source>
        <dbReference type="ARBA" id="ARBA00023326"/>
    </source>
</evidence>
<sequence>MVLVNILALAIAYGWAVFASDTLDSSYSTGLSRLEKIESMYAWEGFVYDIESCRSTYEMTQDFNEMKAHGARVVITFEFCGTGADVGYYDDVITAAGNAEISIIPLAWTLPIHAVGQSYGPNDTFLIKSVPRIEAVTQAVINNPEPVLAIAIGDEPLYDDDAGSPAALASYINQVRRNLSIAGLDIPLSISDLAYGWQSSGNITPVADAVDFFMVNNFPYFAFDATTGGNASSSWNDFIQDIEYFQSIANGRPILVTQTGWPTNEDEFAPNSPDIVASVPSSEGYWNLLDSFCEDYFKSMNIGWMWRSWEDDIDGWGVKYLNGSDKWHWNARTEC</sequence>
<keyword evidence="10" id="KW-0961">Cell wall biogenesis/degradation</keyword>
<dbReference type="InterPro" id="IPR050732">
    <property type="entry name" value="Beta-glucan_modifiers"/>
</dbReference>
<evidence type="ECO:0000313" key="17">
    <source>
        <dbReference type="Proteomes" id="UP000188533"/>
    </source>
</evidence>
<evidence type="ECO:0000256" key="2">
    <source>
        <dbReference type="ARBA" id="ARBA00004401"/>
    </source>
</evidence>
<dbReference type="AlphaFoldDB" id="A0A1Q3EH66"/>
<dbReference type="GO" id="GO:0005886">
    <property type="term" value="C:plasma membrane"/>
    <property type="evidence" value="ECO:0007669"/>
    <property type="project" value="UniProtKB-SubCell"/>
</dbReference>
<evidence type="ECO:0000256" key="14">
    <source>
        <dbReference type="ARBA" id="ARBA00043078"/>
    </source>
</evidence>
<keyword evidence="5" id="KW-1003">Cell membrane</keyword>
<dbReference type="GO" id="GO:0042973">
    <property type="term" value="F:glucan endo-1,3-beta-D-glucosidase activity"/>
    <property type="evidence" value="ECO:0007669"/>
    <property type="project" value="UniProtKB-EC"/>
</dbReference>
<evidence type="ECO:0000256" key="8">
    <source>
        <dbReference type="ARBA" id="ARBA00023180"/>
    </source>
</evidence>
<gene>
    <name evidence="16" type="ORF">LENED_008458</name>
</gene>
<comment type="similarity">
    <text evidence="3">Belongs to the glycosyl hydrolase 17 family.</text>
</comment>
<evidence type="ECO:0000256" key="9">
    <source>
        <dbReference type="ARBA" id="ARBA00023277"/>
    </source>
</evidence>
<evidence type="ECO:0000313" key="16">
    <source>
        <dbReference type="EMBL" id="GAW06526.1"/>
    </source>
</evidence>
<dbReference type="InterPro" id="IPR017853">
    <property type="entry name" value="GH"/>
</dbReference>
<dbReference type="GO" id="GO:0009277">
    <property type="term" value="C:fungal-type cell wall"/>
    <property type="evidence" value="ECO:0007669"/>
    <property type="project" value="TreeGrafter"/>
</dbReference>
<evidence type="ECO:0000256" key="15">
    <source>
        <dbReference type="SAM" id="SignalP"/>
    </source>
</evidence>
<dbReference type="PANTHER" id="PTHR16631:SF17">
    <property type="entry name" value="GLUCAN ENDO-1,3-BETA-GLUCOSIDASE BTGC"/>
    <property type="match status" value="1"/>
</dbReference>
<protein>
    <recommendedName>
        <fullName evidence="4">glucan endo-1,3-beta-D-glucosidase</fullName>
        <ecNumber evidence="4">3.2.1.39</ecNumber>
    </recommendedName>
    <alternativeName>
        <fullName evidence="14">Endo-1,3-beta-glucanase btgC</fullName>
    </alternativeName>
    <alternativeName>
        <fullName evidence="13">Laminarinase btgC</fullName>
    </alternativeName>
</protein>
<comment type="catalytic activity">
    <reaction evidence="1">
        <text>Hydrolysis of (1-&gt;3)-beta-D-glucosidic linkages in (1-&gt;3)-beta-D-glucans.</text>
        <dbReference type="EC" id="3.2.1.39"/>
    </reaction>
</comment>
<evidence type="ECO:0000256" key="12">
    <source>
        <dbReference type="ARBA" id="ARBA00037649"/>
    </source>
</evidence>
<keyword evidence="17" id="KW-1185">Reference proteome</keyword>